<keyword evidence="1" id="KW-0472">Membrane</keyword>
<keyword evidence="1" id="KW-1133">Transmembrane helix</keyword>
<evidence type="ECO:0000256" key="1">
    <source>
        <dbReference type="SAM" id="Phobius"/>
    </source>
</evidence>
<protein>
    <recommendedName>
        <fullName evidence="4">Flippase GtrA (Transmembrane translocase of bactoprenol-linked glucose)</fullName>
    </recommendedName>
</protein>
<proteinExistence type="predicted"/>
<feature type="transmembrane region" description="Helical" evidence="1">
    <location>
        <begin position="12"/>
        <end position="32"/>
    </location>
</feature>
<sequence length="159" mass="16656">MTAPSRRQPRTLHPLVAAFVRFVVCGGGVGLASSGALVLLSDRIPMAVANALVTVVSTVIATELHGRVSFRSERKGWGVHLQSGVTVAVSYAFTTGALLCLYAIRSEPSALVEQTVYLSASALAGIGRFALLRVVVFGDRKQTLSRDDSLSKAAVAMAA</sequence>
<accession>A0A2Z5JM46</accession>
<feature type="transmembrane region" description="Helical" evidence="1">
    <location>
        <begin position="85"/>
        <end position="104"/>
    </location>
</feature>
<reference evidence="2 3" key="1">
    <citation type="journal article" date="2018" name="Front. Microbiol.">
        <title>Genome Sequencing of Streptomyces atratus SCSIOZH16 and Activation Production of Nocardamine via Metabolic Engineering.</title>
        <authorList>
            <person name="Li Y."/>
            <person name="Zhang C."/>
            <person name="Liu C."/>
            <person name="Ju J."/>
            <person name="Ma J."/>
        </authorList>
    </citation>
    <scope>NUCLEOTIDE SEQUENCE [LARGE SCALE GENOMIC DNA]</scope>
    <source>
        <strain evidence="2 3">SCSIO_ZH16</strain>
    </source>
</reference>
<gene>
    <name evidence="2" type="ORF">C5746_35040</name>
</gene>
<feature type="transmembrane region" description="Helical" evidence="1">
    <location>
        <begin position="44"/>
        <end position="64"/>
    </location>
</feature>
<feature type="transmembrane region" description="Helical" evidence="1">
    <location>
        <begin position="116"/>
        <end position="136"/>
    </location>
</feature>
<dbReference type="Proteomes" id="UP000252698">
    <property type="component" value="Chromosome"/>
</dbReference>
<name>A0A2Z5JM46_STRAR</name>
<dbReference type="EMBL" id="CP027306">
    <property type="protein sequence ID" value="AXE81304.1"/>
    <property type="molecule type" value="Genomic_DNA"/>
</dbReference>
<organism evidence="2 3">
    <name type="scientific">Streptomyces atratus</name>
    <dbReference type="NCBI Taxonomy" id="1893"/>
    <lineage>
        <taxon>Bacteria</taxon>
        <taxon>Bacillati</taxon>
        <taxon>Actinomycetota</taxon>
        <taxon>Actinomycetes</taxon>
        <taxon>Kitasatosporales</taxon>
        <taxon>Streptomycetaceae</taxon>
        <taxon>Streptomyces</taxon>
    </lineage>
</organism>
<evidence type="ECO:0000313" key="2">
    <source>
        <dbReference type="EMBL" id="AXE81304.1"/>
    </source>
</evidence>
<keyword evidence="1" id="KW-0812">Transmembrane</keyword>
<evidence type="ECO:0000313" key="3">
    <source>
        <dbReference type="Proteomes" id="UP000252698"/>
    </source>
</evidence>
<dbReference type="AlphaFoldDB" id="A0A2Z5JM46"/>
<evidence type="ECO:0008006" key="4">
    <source>
        <dbReference type="Google" id="ProtNLM"/>
    </source>
</evidence>
<dbReference type="KEGG" id="sata:C5746_35040"/>